<feature type="domain" description="Zn(2)-C6 fungal-type" evidence="9">
    <location>
        <begin position="5"/>
        <end position="34"/>
    </location>
</feature>
<keyword evidence="3" id="KW-0805">Transcription regulation</keyword>
<dbReference type="RefSeq" id="XP_020066755.1">
    <property type="nucleotide sequence ID" value="XM_020208260.1"/>
</dbReference>
<evidence type="ECO:0000259" key="9">
    <source>
        <dbReference type="PROSITE" id="PS50048"/>
    </source>
</evidence>
<evidence type="ECO:0000256" key="3">
    <source>
        <dbReference type="ARBA" id="ARBA00023015"/>
    </source>
</evidence>
<dbReference type="InterPro" id="IPR036864">
    <property type="entry name" value="Zn2-C6_fun-type_DNA-bd_sf"/>
</dbReference>
<dbReference type="GO" id="GO:0006351">
    <property type="term" value="P:DNA-templated transcription"/>
    <property type="evidence" value="ECO:0007669"/>
    <property type="project" value="InterPro"/>
</dbReference>
<evidence type="ECO:0000256" key="2">
    <source>
        <dbReference type="ARBA" id="ARBA00022723"/>
    </source>
</evidence>
<dbReference type="STRING" id="984487.A0A1E4SQ39"/>
<dbReference type="GeneID" id="30982397"/>
<evidence type="ECO:0000313" key="11">
    <source>
        <dbReference type="Proteomes" id="UP000094285"/>
    </source>
</evidence>
<dbReference type="CDD" id="cd00067">
    <property type="entry name" value="GAL4"/>
    <property type="match status" value="1"/>
</dbReference>
<evidence type="ECO:0000256" key="4">
    <source>
        <dbReference type="ARBA" id="ARBA00023125"/>
    </source>
</evidence>
<dbReference type="GO" id="GO:0000981">
    <property type="term" value="F:DNA-binding transcription factor activity, RNA polymerase II-specific"/>
    <property type="evidence" value="ECO:0007669"/>
    <property type="project" value="InterPro"/>
</dbReference>
<evidence type="ECO:0000256" key="5">
    <source>
        <dbReference type="ARBA" id="ARBA00023163"/>
    </source>
</evidence>
<keyword evidence="4" id="KW-0238">DNA-binding</keyword>
<evidence type="ECO:0000256" key="1">
    <source>
        <dbReference type="ARBA" id="ARBA00004123"/>
    </source>
</evidence>
<keyword evidence="8" id="KW-0472">Membrane</keyword>
<reference evidence="11" key="1">
    <citation type="submission" date="2016-05" db="EMBL/GenBank/DDBJ databases">
        <title>Comparative genomics of biotechnologically important yeasts.</title>
        <authorList>
            <consortium name="DOE Joint Genome Institute"/>
            <person name="Riley R."/>
            <person name="Haridas S."/>
            <person name="Wolfe K.H."/>
            <person name="Lopes M.R."/>
            <person name="Hittinger C.T."/>
            <person name="Goker M."/>
            <person name="Salamov A."/>
            <person name="Wisecaver J."/>
            <person name="Long T.M."/>
            <person name="Aerts A.L."/>
            <person name="Barry K."/>
            <person name="Choi C."/>
            <person name="Clum A."/>
            <person name="Coughlan A.Y."/>
            <person name="Deshpande S."/>
            <person name="Douglass A.P."/>
            <person name="Hanson S.J."/>
            <person name="Klenk H.-P."/>
            <person name="Labutti K."/>
            <person name="Lapidus A."/>
            <person name="Lindquist E."/>
            <person name="Lipzen A."/>
            <person name="Meier-Kolthoff J.P."/>
            <person name="Ohm R.A."/>
            <person name="Otillar R.P."/>
            <person name="Pangilinan J."/>
            <person name="Peng Y."/>
            <person name="Rokas A."/>
            <person name="Rosa C.A."/>
            <person name="Scheuner C."/>
            <person name="Sibirny A.A."/>
            <person name="Slot J.C."/>
            <person name="Stielow J.B."/>
            <person name="Sun H."/>
            <person name="Kurtzman C.P."/>
            <person name="Blackwell M."/>
            <person name="Grigoriev I.V."/>
            <person name="Jeffries T.W."/>
        </authorList>
    </citation>
    <scope>NUCLEOTIDE SEQUENCE [LARGE SCALE GENOMIC DNA]</scope>
    <source>
        <strain evidence="11">NRRL Y-17324</strain>
    </source>
</reference>
<protein>
    <recommendedName>
        <fullName evidence="9">Zn(2)-C6 fungal-type domain-containing protein</fullName>
    </recommendedName>
</protein>
<dbReference type="InterPro" id="IPR001138">
    <property type="entry name" value="Zn2Cys6_DnaBD"/>
</dbReference>
<dbReference type="GO" id="GO:0005634">
    <property type="term" value="C:nucleus"/>
    <property type="evidence" value="ECO:0007669"/>
    <property type="project" value="UniProtKB-SubCell"/>
</dbReference>
<dbReference type="Gene3D" id="4.10.240.10">
    <property type="entry name" value="Zn(2)-C6 fungal-type DNA-binding domain"/>
    <property type="match status" value="1"/>
</dbReference>
<evidence type="ECO:0000256" key="8">
    <source>
        <dbReference type="SAM" id="Phobius"/>
    </source>
</evidence>
<dbReference type="SUPFAM" id="SSF57701">
    <property type="entry name" value="Zn2/Cys6 DNA-binding domain"/>
    <property type="match status" value="1"/>
</dbReference>
<dbReference type="Proteomes" id="UP000094285">
    <property type="component" value="Unassembled WGS sequence"/>
</dbReference>
<keyword evidence="6" id="KW-0539">Nucleus</keyword>
<keyword evidence="11" id="KW-1185">Reference proteome</keyword>
<dbReference type="InterPro" id="IPR050987">
    <property type="entry name" value="AtrR-like"/>
</dbReference>
<comment type="subcellular location">
    <subcellularLocation>
        <location evidence="1">Nucleus</location>
    </subcellularLocation>
</comment>
<dbReference type="InterPro" id="IPR007219">
    <property type="entry name" value="XnlR_reg_dom"/>
</dbReference>
<dbReference type="Pfam" id="PF04082">
    <property type="entry name" value="Fungal_trans"/>
    <property type="match status" value="1"/>
</dbReference>
<name>A0A1E4SQ39_9ASCO</name>
<dbReference type="PANTHER" id="PTHR46910">
    <property type="entry name" value="TRANSCRIPTION FACTOR PDR1"/>
    <property type="match status" value="1"/>
</dbReference>
<keyword evidence="8" id="KW-0812">Transmembrane</keyword>
<gene>
    <name evidence="10" type="ORF">CANTADRAFT_28738</name>
</gene>
<dbReference type="Pfam" id="PF00172">
    <property type="entry name" value="Zn_clus"/>
    <property type="match status" value="1"/>
</dbReference>
<dbReference type="GO" id="GO:0003677">
    <property type="term" value="F:DNA binding"/>
    <property type="evidence" value="ECO:0007669"/>
    <property type="project" value="UniProtKB-KW"/>
</dbReference>
<dbReference type="GO" id="GO:0008270">
    <property type="term" value="F:zinc ion binding"/>
    <property type="evidence" value="ECO:0007669"/>
    <property type="project" value="InterPro"/>
</dbReference>
<dbReference type="PANTHER" id="PTHR46910:SF37">
    <property type="entry name" value="ZN(II)2CYS6 TRANSCRIPTION FACTOR (EUROFUNG)"/>
    <property type="match status" value="1"/>
</dbReference>
<keyword evidence="5" id="KW-0804">Transcription</keyword>
<dbReference type="AlphaFoldDB" id="A0A1E4SQ39"/>
<dbReference type="PROSITE" id="PS00463">
    <property type="entry name" value="ZN2_CY6_FUNGAL_1"/>
    <property type="match status" value="1"/>
</dbReference>
<keyword evidence="8" id="KW-1133">Transmembrane helix</keyword>
<evidence type="ECO:0000313" key="10">
    <source>
        <dbReference type="EMBL" id="ODV81633.1"/>
    </source>
</evidence>
<dbReference type="OrthoDB" id="3266505at2759"/>
<feature type="transmembrane region" description="Helical" evidence="8">
    <location>
        <begin position="608"/>
        <end position="630"/>
    </location>
</feature>
<feature type="non-terminal residue" evidence="10">
    <location>
        <position position="1"/>
    </location>
</feature>
<dbReference type="PROSITE" id="PS50048">
    <property type="entry name" value="ZN2_CY6_FUNGAL_2"/>
    <property type="match status" value="1"/>
</dbReference>
<keyword evidence="2" id="KW-0479">Metal-binding</keyword>
<evidence type="ECO:0000256" key="7">
    <source>
        <dbReference type="SAM" id="MobiDB-lite"/>
    </source>
</evidence>
<proteinExistence type="predicted"/>
<dbReference type="EMBL" id="KV453909">
    <property type="protein sequence ID" value="ODV81633.1"/>
    <property type="molecule type" value="Genomic_DNA"/>
</dbReference>
<dbReference type="SMART" id="SM00066">
    <property type="entry name" value="GAL4"/>
    <property type="match status" value="1"/>
</dbReference>
<feature type="non-terminal residue" evidence="10">
    <location>
        <position position="718"/>
    </location>
</feature>
<feature type="region of interest" description="Disordered" evidence="7">
    <location>
        <begin position="39"/>
        <end position="64"/>
    </location>
</feature>
<dbReference type="CDD" id="cd12148">
    <property type="entry name" value="fungal_TF_MHR"/>
    <property type="match status" value="1"/>
</dbReference>
<organism evidence="10 11">
    <name type="scientific">Suhomyces tanzawaensis NRRL Y-17324</name>
    <dbReference type="NCBI Taxonomy" id="984487"/>
    <lineage>
        <taxon>Eukaryota</taxon>
        <taxon>Fungi</taxon>
        <taxon>Dikarya</taxon>
        <taxon>Ascomycota</taxon>
        <taxon>Saccharomycotina</taxon>
        <taxon>Pichiomycetes</taxon>
        <taxon>Debaryomycetaceae</taxon>
        <taxon>Suhomyces</taxon>
    </lineage>
</organism>
<accession>A0A1E4SQ39</accession>
<evidence type="ECO:0000256" key="6">
    <source>
        <dbReference type="ARBA" id="ARBA00023242"/>
    </source>
</evidence>
<sequence length="718" mass="82648">RTKTACDYCRKRKSKCNGEAPCSNCVRFNRLCQYTSVPKERKRRVTKSATHDGRPSKPQPNGSISALSTRLSALESLLTNLTSKLDSSPSSVSLQDSWKTRQLELQLAKNTDKKTDLKSRDVVPMSAAVTDAKTMRKIATPKKVCFSSTKNRLKYYFGSHSIFGAFSEKSIQFLRNRLDKGDRLALPAKNLKVAYSNAVDTSIEMWSDPNNPLGFEDVKSYFVVGQRTLIFELLEKHYESIYLASFLCDLNLVRELFQRYYYGIVSDSRSLDRLGISEYLIMNIALCLCISNVTSQSLRDPDYTTLNNSNIQYLNDLKQDCIDNAIFCYGRLSLQCEGLRTIQGIALLILYVEGNYLSDFVMTQVLTSVIVRHSHSLGLLHTSGYLEVTPEEAELRRRLVWFCEYMDIDYSYRTGNNLLINFDDMTVLNEFDDHFLSIPMSPFTSDVLTKNSSQLLEKCKERGSEYYHAYYTLLLNRLRLKSYLSLYSTKAVVSSQEQLMDSLDEINSEMNKMAEMMEPEVRPTMYYEQSSKPSYSNLKQMNDPMFRYANLNFKLLYFSHLALINRVPFGYNDTNDRLVKFGNISMDCSRTVLHLIANLDKEDMSKSFLNFISFYPFMAFFGILAHTFAFPKLPSAHEDIILLIRLSMNFFASQDDPNESWDSRRLYDGKSTMLDLVTRVLLRLLLSSPDLKHDYTKEYPALALHLSKCETIYPDLFK</sequence>